<dbReference type="SUPFAM" id="SSF54189">
    <property type="entry name" value="Ribosomal proteins S24e, L23 and L15e"/>
    <property type="match status" value="1"/>
</dbReference>
<dbReference type="InterPro" id="IPR012678">
    <property type="entry name" value="Ribosomal_uL23/eL15/eS24_sf"/>
</dbReference>
<evidence type="ECO:0000256" key="6">
    <source>
        <dbReference type="ARBA" id="ARBA00038782"/>
    </source>
</evidence>
<keyword evidence="5" id="KW-0687">Ribonucleoprotein</keyword>
<dbReference type="AlphaFoldDB" id="A0A7R8UI83"/>
<dbReference type="InParanoid" id="A0A7R8UI83"/>
<gene>
    <name evidence="9" type="ORF">HERILL_LOCUS4482</name>
</gene>
<dbReference type="PANTHER" id="PTHR12059">
    <property type="entry name" value="RIBOSOMAL PROTEIN L23-RELATED"/>
    <property type="match status" value="1"/>
</dbReference>
<evidence type="ECO:0000313" key="9">
    <source>
        <dbReference type="EMBL" id="CAD7081373.1"/>
    </source>
</evidence>
<dbReference type="FunCoup" id="A0A7R8UI83">
    <property type="interactions" value="178"/>
</dbReference>
<keyword evidence="10" id="KW-1185">Reference proteome</keyword>
<evidence type="ECO:0000256" key="7">
    <source>
        <dbReference type="ARBA" id="ARBA00039977"/>
    </source>
</evidence>
<keyword evidence="4" id="KW-0496">Mitochondrion</keyword>
<dbReference type="GO" id="GO:0032543">
    <property type="term" value="P:mitochondrial translation"/>
    <property type="evidence" value="ECO:0007669"/>
    <property type="project" value="TreeGrafter"/>
</dbReference>
<dbReference type="Gene3D" id="3.30.70.330">
    <property type="match status" value="1"/>
</dbReference>
<protein>
    <recommendedName>
        <fullName evidence="7">Large ribosomal subunit protein uL23m</fullName>
    </recommendedName>
    <alternativeName>
        <fullName evidence="8">39S ribosomal protein L23, mitochondrial</fullName>
    </alternativeName>
</protein>
<dbReference type="OrthoDB" id="275582at2759"/>
<comment type="subcellular location">
    <subcellularLocation>
        <location evidence="1">Mitochondrion</location>
    </subcellularLocation>
</comment>
<keyword evidence="3" id="KW-0689">Ribosomal protein</keyword>
<evidence type="ECO:0000256" key="4">
    <source>
        <dbReference type="ARBA" id="ARBA00023128"/>
    </source>
</evidence>
<dbReference type="GO" id="GO:0005762">
    <property type="term" value="C:mitochondrial large ribosomal subunit"/>
    <property type="evidence" value="ECO:0007669"/>
    <property type="project" value="TreeGrafter"/>
</dbReference>
<evidence type="ECO:0000256" key="2">
    <source>
        <dbReference type="ARBA" id="ARBA00006700"/>
    </source>
</evidence>
<dbReference type="PANTHER" id="PTHR12059:SF5">
    <property type="entry name" value="LARGE RIBOSOMAL SUBUNIT PROTEIN UL23M"/>
    <property type="match status" value="1"/>
</dbReference>
<evidence type="ECO:0000256" key="8">
    <source>
        <dbReference type="ARBA" id="ARBA00041375"/>
    </source>
</evidence>
<sequence length="151" mass="18073">MSTRWYPIYQRGNPQLRVFLPNFWLKLIRPAHDQPPNIVQFHCSMEMTRHDVKNYLEKIYNVPVVNVRTRIALGKTRREPLKGFVLKEDDMKLAYVTLPKEEKFEFPDIFEKQDLAKQESDNKALEDTKQGFKKYLERNKFRPGLPGWFSI</sequence>
<reference evidence="9 10" key="1">
    <citation type="submission" date="2020-11" db="EMBL/GenBank/DDBJ databases">
        <authorList>
            <person name="Wallbank WR R."/>
            <person name="Pardo Diaz C."/>
            <person name="Kozak K."/>
            <person name="Martin S."/>
            <person name="Jiggins C."/>
            <person name="Moest M."/>
            <person name="Warren A I."/>
            <person name="Generalovic N T."/>
            <person name="Byers J.R.P. K."/>
            <person name="Montejo-Kovacevich G."/>
            <person name="Yen C E."/>
        </authorList>
    </citation>
    <scope>NUCLEOTIDE SEQUENCE [LARGE SCALE GENOMIC DNA]</scope>
</reference>
<evidence type="ECO:0000313" key="10">
    <source>
        <dbReference type="Proteomes" id="UP000594454"/>
    </source>
</evidence>
<proteinExistence type="inferred from homology"/>
<dbReference type="FunFam" id="3.30.70.330:FF:000284">
    <property type="entry name" value="39S ribosomal protein L23, mitochondrial"/>
    <property type="match status" value="1"/>
</dbReference>
<comment type="similarity">
    <text evidence="2">Belongs to the universal ribosomal protein uL23 family.</text>
</comment>
<name>A0A7R8UI83_HERIL</name>
<dbReference type="OMA" id="PNFWLKL"/>
<dbReference type="InterPro" id="IPR012677">
    <property type="entry name" value="Nucleotide-bd_a/b_plait_sf"/>
</dbReference>
<evidence type="ECO:0000256" key="5">
    <source>
        <dbReference type="ARBA" id="ARBA00023274"/>
    </source>
</evidence>
<comment type="subunit">
    <text evidence="6">Component of the mitochondrial ribosome large subunit (39S) which comprises a 16S rRNA and about 50 distinct proteins.</text>
</comment>
<organism evidence="9 10">
    <name type="scientific">Hermetia illucens</name>
    <name type="common">Black soldier fly</name>
    <dbReference type="NCBI Taxonomy" id="343691"/>
    <lineage>
        <taxon>Eukaryota</taxon>
        <taxon>Metazoa</taxon>
        <taxon>Ecdysozoa</taxon>
        <taxon>Arthropoda</taxon>
        <taxon>Hexapoda</taxon>
        <taxon>Insecta</taxon>
        <taxon>Pterygota</taxon>
        <taxon>Neoptera</taxon>
        <taxon>Endopterygota</taxon>
        <taxon>Diptera</taxon>
        <taxon>Brachycera</taxon>
        <taxon>Stratiomyomorpha</taxon>
        <taxon>Stratiomyidae</taxon>
        <taxon>Hermetiinae</taxon>
        <taxon>Hermetia</taxon>
    </lineage>
</organism>
<accession>A0A7R8UI83</accession>
<dbReference type="Proteomes" id="UP000594454">
    <property type="component" value="Chromosome 2"/>
</dbReference>
<dbReference type="GO" id="GO:0003735">
    <property type="term" value="F:structural constituent of ribosome"/>
    <property type="evidence" value="ECO:0007669"/>
    <property type="project" value="InterPro"/>
</dbReference>
<dbReference type="InterPro" id="IPR013025">
    <property type="entry name" value="Ribosomal_uL23-like"/>
</dbReference>
<dbReference type="Pfam" id="PF00276">
    <property type="entry name" value="Ribosomal_L23"/>
    <property type="match status" value="1"/>
</dbReference>
<evidence type="ECO:0000256" key="3">
    <source>
        <dbReference type="ARBA" id="ARBA00022980"/>
    </source>
</evidence>
<evidence type="ECO:0000256" key="1">
    <source>
        <dbReference type="ARBA" id="ARBA00004173"/>
    </source>
</evidence>
<dbReference type="EMBL" id="LR899010">
    <property type="protein sequence ID" value="CAD7081373.1"/>
    <property type="molecule type" value="Genomic_DNA"/>
</dbReference>